<dbReference type="EC" id="2.3.1.47" evidence="2"/>
<organism evidence="8 9">
    <name type="scientific">Nocardia goodfellowii</name>
    <dbReference type="NCBI Taxonomy" id="882446"/>
    <lineage>
        <taxon>Bacteria</taxon>
        <taxon>Bacillati</taxon>
        <taxon>Actinomycetota</taxon>
        <taxon>Actinomycetes</taxon>
        <taxon>Mycobacteriales</taxon>
        <taxon>Nocardiaceae</taxon>
        <taxon>Nocardia</taxon>
    </lineage>
</organism>
<gene>
    <name evidence="8" type="ORF">BJ987_005970</name>
</gene>
<dbReference type="InterPro" id="IPR015424">
    <property type="entry name" value="PyrdxlP-dep_Trfase"/>
</dbReference>
<dbReference type="PANTHER" id="PTHR13693">
    <property type="entry name" value="CLASS II AMINOTRANSFERASE/8-AMINO-7-OXONONANOATE SYNTHASE"/>
    <property type="match status" value="1"/>
</dbReference>
<comment type="catalytic activity">
    <reaction evidence="5">
        <text>6-carboxyhexanoyl-[ACP] + L-alanine + H(+) = (8S)-8-amino-7-oxononanoate + holo-[ACP] + CO2</text>
        <dbReference type="Rhea" id="RHEA:42288"/>
        <dbReference type="Rhea" id="RHEA-COMP:9685"/>
        <dbReference type="Rhea" id="RHEA-COMP:9955"/>
        <dbReference type="ChEBI" id="CHEBI:15378"/>
        <dbReference type="ChEBI" id="CHEBI:16526"/>
        <dbReference type="ChEBI" id="CHEBI:57972"/>
        <dbReference type="ChEBI" id="CHEBI:64479"/>
        <dbReference type="ChEBI" id="CHEBI:78846"/>
        <dbReference type="ChEBI" id="CHEBI:149468"/>
        <dbReference type="EC" id="2.3.1.47"/>
    </reaction>
</comment>
<dbReference type="InterPro" id="IPR015421">
    <property type="entry name" value="PyrdxlP-dep_Trfase_major"/>
</dbReference>
<dbReference type="EMBL" id="JAGGMR010000001">
    <property type="protein sequence ID" value="MBP2193069.1"/>
    <property type="molecule type" value="Genomic_DNA"/>
</dbReference>
<comment type="similarity">
    <text evidence="6">Belongs to the class-II pyridoxal-phosphate-dependent aminotransferase family.</text>
</comment>
<dbReference type="Gene3D" id="3.90.1150.10">
    <property type="entry name" value="Aspartate Aminotransferase, domain 1"/>
    <property type="match status" value="1"/>
</dbReference>
<dbReference type="InterPro" id="IPR004839">
    <property type="entry name" value="Aminotransferase_I/II_large"/>
</dbReference>
<evidence type="ECO:0000256" key="2">
    <source>
        <dbReference type="ARBA" id="ARBA00013187"/>
    </source>
</evidence>
<proteinExistence type="inferred from homology"/>
<evidence type="ECO:0000313" key="9">
    <source>
        <dbReference type="Proteomes" id="UP001519325"/>
    </source>
</evidence>
<comment type="cofactor">
    <cofactor evidence="1 6">
        <name>pyridoxal 5'-phosphate</name>
        <dbReference type="ChEBI" id="CHEBI:597326"/>
    </cofactor>
</comment>
<keyword evidence="3 8" id="KW-0808">Transferase</keyword>
<comment type="caution">
    <text evidence="8">The sequence shown here is derived from an EMBL/GenBank/DDBJ whole genome shotgun (WGS) entry which is preliminary data.</text>
</comment>
<dbReference type="Gene3D" id="3.40.640.10">
    <property type="entry name" value="Type I PLP-dependent aspartate aminotransferase-like (Major domain)"/>
    <property type="match status" value="1"/>
</dbReference>
<protein>
    <recommendedName>
        <fullName evidence="2">8-amino-7-oxononanoate synthase</fullName>
        <ecNumber evidence="2">2.3.1.47</ecNumber>
    </recommendedName>
</protein>
<sequence>MALDKFRDRIDFAGMTLLVRDLEELGRSPIFRIVQSASTTHVRMDGRSRLMMSSNNYLGLANHPKVLEAAHAAIDRFGAASTGSRVANGSYEVHAELEAELAEWHGAEAAMVVTTGYQANVGVVSAMAEAGDSVLLDWSAHASIHDGAKMSAATVRRFAHNDPEDLRAMLSQTGESPTLVVVDSVYSMAGDIAPLDEIAALCTEFGAALMVDEAHGVGVLGERRTGAVELYGVTDQVDIRMGTLSKGIGSIGAYIAGSRDLIDYLRTHARGYQFTTSGSPSAIAAALAATRVIRSAEGAELAQRLLVNSRLLRDLLLHRGIPAGGMTRTPWGSELVGPIVPVPVSDEPALIEQWNQLYHRGIFCGISVFPGVRMGSPMLRLCVQAQHTAADLEYVADAVAETYCAALEPTRA</sequence>
<reference evidence="8 9" key="1">
    <citation type="submission" date="2021-03" db="EMBL/GenBank/DDBJ databases">
        <title>Sequencing the genomes of 1000 actinobacteria strains.</title>
        <authorList>
            <person name="Klenk H.-P."/>
        </authorList>
    </citation>
    <scope>NUCLEOTIDE SEQUENCE [LARGE SCALE GENOMIC DNA]</scope>
    <source>
        <strain evidence="8 9">DSM 45516</strain>
    </source>
</reference>
<keyword evidence="8" id="KW-0012">Acyltransferase</keyword>
<keyword evidence="4 6" id="KW-0663">Pyridoxal phosphate</keyword>
<accession>A0ABS4QMZ4</accession>
<evidence type="ECO:0000256" key="6">
    <source>
        <dbReference type="RuleBase" id="RU003693"/>
    </source>
</evidence>
<evidence type="ECO:0000256" key="5">
    <source>
        <dbReference type="ARBA" id="ARBA00047715"/>
    </source>
</evidence>
<evidence type="ECO:0000256" key="4">
    <source>
        <dbReference type="ARBA" id="ARBA00022898"/>
    </source>
</evidence>
<feature type="domain" description="Aminotransferase class I/classII large" evidence="7">
    <location>
        <begin position="52"/>
        <end position="399"/>
    </location>
</feature>
<dbReference type="InterPro" id="IPR050087">
    <property type="entry name" value="AON_synthase_class-II"/>
</dbReference>
<dbReference type="Proteomes" id="UP001519325">
    <property type="component" value="Unassembled WGS sequence"/>
</dbReference>
<name>A0ABS4QMZ4_9NOCA</name>
<dbReference type="InterPro" id="IPR015422">
    <property type="entry name" value="PyrdxlP-dep_Trfase_small"/>
</dbReference>
<dbReference type="GO" id="GO:0008710">
    <property type="term" value="F:8-amino-7-oxononanoate synthase activity"/>
    <property type="evidence" value="ECO:0007669"/>
    <property type="project" value="UniProtKB-EC"/>
</dbReference>
<dbReference type="Pfam" id="PF00155">
    <property type="entry name" value="Aminotran_1_2"/>
    <property type="match status" value="1"/>
</dbReference>
<evidence type="ECO:0000259" key="7">
    <source>
        <dbReference type="Pfam" id="PF00155"/>
    </source>
</evidence>
<dbReference type="InterPro" id="IPR001917">
    <property type="entry name" value="Aminotrans_II_pyridoxalP_BS"/>
</dbReference>
<dbReference type="SUPFAM" id="SSF53383">
    <property type="entry name" value="PLP-dependent transferases"/>
    <property type="match status" value="1"/>
</dbReference>
<evidence type="ECO:0000313" key="8">
    <source>
        <dbReference type="EMBL" id="MBP2193069.1"/>
    </source>
</evidence>
<evidence type="ECO:0000256" key="1">
    <source>
        <dbReference type="ARBA" id="ARBA00001933"/>
    </source>
</evidence>
<evidence type="ECO:0000256" key="3">
    <source>
        <dbReference type="ARBA" id="ARBA00022679"/>
    </source>
</evidence>
<dbReference type="RefSeq" id="WP_209896340.1">
    <property type="nucleotide sequence ID" value="NZ_JAGGMR010000001.1"/>
</dbReference>
<dbReference type="PROSITE" id="PS00599">
    <property type="entry name" value="AA_TRANSFER_CLASS_2"/>
    <property type="match status" value="1"/>
</dbReference>
<keyword evidence="9" id="KW-1185">Reference proteome</keyword>